<evidence type="ECO:0000313" key="2">
    <source>
        <dbReference type="Proteomes" id="UP000006238"/>
    </source>
</evidence>
<evidence type="ECO:0000313" key="1">
    <source>
        <dbReference type="EMBL" id="EFF67794.1"/>
    </source>
</evidence>
<dbReference type="Pfam" id="PF14286">
    <property type="entry name" value="DHHW"/>
    <property type="match status" value="1"/>
</dbReference>
<dbReference type="Proteomes" id="UP000006238">
    <property type="component" value="Unassembled WGS sequence"/>
</dbReference>
<dbReference type="EMBL" id="ABWN01000035">
    <property type="protein sequence ID" value="EFF67794.1"/>
    <property type="molecule type" value="Genomic_DNA"/>
</dbReference>
<dbReference type="InterPro" id="IPR025945">
    <property type="entry name" value="DHHW"/>
</dbReference>
<comment type="caution">
    <text evidence="1">The sequence shown here is derived from an EMBL/GenBank/DDBJ whole genome shotgun (WGS) entry which is preliminary data.</text>
</comment>
<organism evidence="1 2">
    <name type="scientific">Eshraghiella crossota DSM 2876</name>
    <dbReference type="NCBI Taxonomy" id="511680"/>
    <lineage>
        <taxon>Bacteria</taxon>
        <taxon>Bacillati</taxon>
        <taxon>Bacillota</taxon>
        <taxon>Clostridia</taxon>
        <taxon>Lachnospirales</taxon>
        <taxon>Lachnospiraceae</taxon>
        <taxon>Eshraghiella</taxon>
    </lineage>
</organism>
<accession>D4S1P6</accession>
<dbReference type="eggNOG" id="ENOG502Z8CW">
    <property type="taxonomic scope" value="Bacteria"/>
</dbReference>
<dbReference type="GeneID" id="98917854"/>
<dbReference type="RefSeq" id="WP_005603948.1">
    <property type="nucleotide sequence ID" value="NZ_GG663524.1"/>
</dbReference>
<protein>
    <recommendedName>
        <fullName evidence="3">AlgX/AlgJ SGNH hydrolase-like domain-containing protein</fullName>
    </recommendedName>
</protein>
<name>D4S1P6_9FIRM</name>
<keyword evidence="2" id="KW-1185">Reference proteome</keyword>
<reference evidence="1 2" key="1">
    <citation type="submission" date="2010-02" db="EMBL/GenBank/DDBJ databases">
        <authorList>
            <person name="Weinstock G."/>
            <person name="Sodergren E."/>
            <person name="Clifton S."/>
            <person name="Fulton L."/>
            <person name="Fulton B."/>
            <person name="Courtney L."/>
            <person name="Fronick C."/>
            <person name="Harrison M."/>
            <person name="Strong C."/>
            <person name="Farmer C."/>
            <person name="Delahaunty K."/>
            <person name="Markovic C."/>
            <person name="Hall O."/>
            <person name="Minx P."/>
            <person name="Tomlinson C."/>
            <person name="Mitreva M."/>
            <person name="Nelson J."/>
            <person name="Hou S."/>
            <person name="Wollam A."/>
            <person name="Pepin K.H."/>
            <person name="Johnson M."/>
            <person name="Bhonagiri V."/>
            <person name="Zhang X."/>
            <person name="Suruliraj S."/>
            <person name="Warren W."/>
            <person name="Chinwalla A."/>
            <person name="Mardis E.R."/>
            <person name="Wilson R.K."/>
        </authorList>
    </citation>
    <scope>NUCLEOTIDE SEQUENCE [LARGE SCALE GENOMIC DNA]</scope>
    <source>
        <strain evidence="1 2">DSM 2876</strain>
    </source>
</reference>
<gene>
    <name evidence="1" type="ORF">BUTYVIB_02018</name>
</gene>
<dbReference type="AlphaFoldDB" id="D4S1P6"/>
<dbReference type="HOGENOM" id="CLU_031022_0_0_9"/>
<sequence>MMNKTFVRNLTIAFLCFVPVWMFACKDVKFSEKENRNLASVPKLTWSSITGGRFMDDFETYLTDQFPLRNLCVSIKTAVLRGTGRRYINDVYIGKEGYLIAKESVADYNRVDRLTESINKFADNVKGVSVDFLLIPNTSLIYEDKLPYGAKSNEKEVISHINKTVSDKVNTIDVTDVLIAKANEGLYYKTDHHWKTKAAYYTFRQYAAYKGITPVNYNFYDVTGNFQGTQSSNSGVYSTYETVTIGVPDNSIGTYTVEYVNEGKKTTSLFDDSKLKEKDKYQVFLGGNFAQVDITTTAGTGRNLMIIKDSYANCFIPLLTPYYDKIIVIDPRYFYDDIYTLIEAYGISDVLFMYNVNSYVEDNSLEDILSKS</sequence>
<dbReference type="PROSITE" id="PS51257">
    <property type="entry name" value="PROKAR_LIPOPROTEIN"/>
    <property type="match status" value="1"/>
</dbReference>
<proteinExistence type="predicted"/>
<dbReference type="STRING" id="45851.BHV86_08265"/>
<evidence type="ECO:0008006" key="3">
    <source>
        <dbReference type="Google" id="ProtNLM"/>
    </source>
</evidence>